<feature type="compositionally biased region" description="Low complexity" evidence="5">
    <location>
        <begin position="984"/>
        <end position="993"/>
    </location>
</feature>
<evidence type="ECO:0000256" key="4">
    <source>
        <dbReference type="PROSITE-ProRule" id="PRU00047"/>
    </source>
</evidence>
<dbReference type="AlphaFoldDB" id="A2Y7S3"/>
<feature type="compositionally biased region" description="Basic residues" evidence="5">
    <location>
        <begin position="806"/>
        <end position="819"/>
    </location>
</feature>
<evidence type="ECO:0000313" key="9">
    <source>
        <dbReference type="Proteomes" id="UP000007015"/>
    </source>
</evidence>
<dbReference type="SMART" id="SM00575">
    <property type="entry name" value="ZnF_PMZ"/>
    <property type="match status" value="1"/>
</dbReference>
<dbReference type="HOGENOM" id="CLU_006767_5_0_1"/>
<feature type="domain" description="SWIM-type" evidence="7">
    <location>
        <begin position="729"/>
        <end position="761"/>
    </location>
</feature>
<dbReference type="OMA" id="CIAYRIS"/>
<dbReference type="InterPro" id="IPR001878">
    <property type="entry name" value="Znf_CCHC"/>
</dbReference>
<keyword evidence="1" id="KW-0479">Metal-binding</keyword>
<evidence type="ECO:0008006" key="10">
    <source>
        <dbReference type="Google" id="ProtNLM"/>
    </source>
</evidence>
<dbReference type="STRING" id="39946.A2Y7S3"/>
<dbReference type="Pfam" id="PF03108">
    <property type="entry name" value="DBD_Tnp_Mut"/>
    <property type="match status" value="1"/>
</dbReference>
<dbReference type="Pfam" id="PF10551">
    <property type="entry name" value="MULE"/>
    <property type="match status" value="1"/>
</dbReference>
<evidence type="ECO:0000256" key="2">
    <source>
        <dbReference type="ARBA" id="ARBA00022771"/>
    </source>
</evidence>
<keyword evidence="2 4" id="KW-0863">Zinc-finger</keyword>
<dbReference type="PANTHER" id="PTHR31973">
    <property type="entry name" value="POLYPROTEIN, PUTATIVE-RELATED"/>
    <property type="match status" value="1"/>
</dbReference>
<name>A2Y7S3_ORYSI</name>
<accession>A2Y7S3</accession>
<dbReference type="GO" id="GO:0003676">
    <property type="term" value="F:nucleic acid binding"/>
    <property type="evidence" value="ECO:0007669"/>
    <property type="project" value="InterPro"/>
</dbReference>
<dbReference type="InterPro" id="IPR018289">
    <property type="entry name" value="MULE_transposase_dom"/>
</dbReference>
<dbReference type="Pfam" id="PF26130">
    <property type="entry name" value="PB1-like"/>
    <property type="match status" value="1"/>
</dbReference>
<dbReference type="InterPro" id="IPR058594">
    <property type="entry name" value="PB1-like_dom_pln"/>
</dbReference>
<dbReference type="Proteomes" id="UP000007015">
    <property type="component" value="Chromosome 5"/>
</dbReference>
<reference evidence="8 9" key="1">
    <citation type="journal article" date="2005" name="PLoS Biol.">
        <title>The genomes of Oryza sativa: a history of duplications.</title>
        <authorList>
            <person name="Yu J."/>
            <person name="Wang J."/>
            <person name="Lin W."/>
            <person name="Li S."/>
            <person name="Li H."/>
            <person name="Zhou J."/>
            <person name="Ni P."/>
            <person name="Dong W."/>
            <person name="Hu S."/>
            <person name="Zeng C."/>
            <person name="Zhang J."/>
            <person name="Zhang Y."/>
            <person name="Li R."/>
            <person name="Xu Z."/>
            <person name="Li S."/>
            <person name="Li X."/>
            <person name="Zheng H."/>
            <person name="Cong L."/>
            <person name="Lin L."/>
            <person name="Yin J."/>
            <person name="Geng J."/>
            <person name="Li G."/>
            <person name="Shi J."/>
            <person name="Liu J."/>
            <person name="Lv H."/>
            <person name="Li J."/>
            <person name="Wang J."/>
            <person name="Deng Y."/>
            <person name="Ran L."/>
            <person name="Shi X."/>
            <person name="Wang X."/>
            <person name="Wu Q."/>
            <person name="Li C."/>
            <person name="Ren X."/>
            <person name="Wang J."/>
            <person name="Wang X."/>
            <person name="Li D."/>
            <person name="Liu D."/>
            <person name="Zhang X."/>
            <person name="Ji Z."/>
            <person name="Zhao W."/>
            <person name="Sun Y."/>
            <person name="Zhang Z."/>
            <person name="Bao J."/>
            <person name="Han Y."/>
            <person name="Dong L."/>
            <person name="Ji J."/>
            <person name="Chen P."/>
            <person name="Wu S."/>
            <person name="Liu J."/>
            <person name="Xiao Y."/>
            <person name="Bu D."/>
            <person name="Tan J."/>
            <person name="Yang L."/>
            <person name="Ye C."/>
            <person name="Zhang J."/>
            <person name="Xu J."/>
            <person name="Zhou Y."/>
            <person name="Yu Y."/>
            <person name="Zhang B."/>
            <person name="Zhuang S."/>
            <person name="Wei H."/>
            <person name="Liu B."/>
            <person name="Lei M."/>
            <person name="Yu H."/>
            <person name="Li Y."/>
            <person name="Xu H."/>
            <person name="Wei S."/>
            <person name="He X."/>
            <person name="Fang L."/>
            <person name="Zhang Z."/>
            <person name="Zhang Y."/>
            <person name="Huang X."/>
            <person name="Su Z."/>
            <person name="Tong W."/>
            <person name="Li J."/>
            <person name="Tong Z."/>
            <person name="Li S."/>
            <person name="Ye J."/>
            <person name="Wang L."/>
            <person name="Fang L."/>
            <person name="Lei T."/>
            <person name="Chen C."/>
            <person name="Chen H."/>
            <person name="Xu Z."/>
            <person name="Li H."/>
            <person name="Huang H."/>
            <person name="Zhang F."/>
            <person name="Xu H."/>
            <person name="Li N."/>
            <person name="Zhao C."/>
            <person name="Li S."/>
            <person name="Dong L."/>
            <person name="Huang Y."/>
            <person name="Li L."/>
            <person name="Xi Y."/>
            <person name="Qi Q."/>
            <person name="Li W."/>
            <person name="Zhang B."/>
            <person name="Hu W."/>
            <person name="Zhang Y."/>
            <person name="Tian X."/>
            <person name="Jiao Y."/>
            <person name="Liang X."/>
            <person name="Jin J."/>
            <person name="Gao L."/>
            <person name="Zheng W."/>
            <person name="Hao B."/>
            <person name="Liu S."/>
            <person name="Wang W."/>
            <person name="Yuan L."/>
            <person name="Cao M."/>
            <person name="McDermott J."/>
            <person name="Samudrala R."/>
            <person name="Wang J."/>
            <person name="Wong G.K."/>
            <person name="Yang H."/>
        </authorList>
    </citation>
    <scope>NUCLEOTIDE SEQUENCE [LARGE SCALE GENOMIC DNA]</scope>
    <source>
        <strain evidence="9">cv. 93-11</strain>
    </source>
</reference>
<evidence type="ECO:0000256" key="3">
    <source>
        <dbReference type="ARBA" id="ARBA00022833"/>
    </source>
</evidence>
<dbReference type="Gramene" id="BGIOSGA017511-TA">
    <property type="protein sequence ID" value="BGIOSGA017511-PA"/>
    <property type="gene ID" value="BGIOSGA017511"/>
</dbReference>
<feature type="domain" description="CCHC-type" evidence="6">
    <location>
        <begin position="840"/>
        <end position="854"/>
    </location>
</feature>
<evidence type="ECO:0000256" key="5">
    <source>
        <dbReference type="SAM" id="MobiDB-lite"/>
    </source>
</evidence>
<protein>
    <recommendedName>
        <fullName evidence="10">SWIM-type domain-containing protein</fullName>
    </recommendedName>
</protein>
<organism evidence="8 9">
    <name type="scientific">Oryza sativa subsp. indica</name>
    <name type="common">Rice</name>
    <dbReference type="NCBI Taxonomy" id="39946"/>
    <lineage>
        <taxon>Eukaryota</taxon>
        <taxon>Viridiplantae</taxon>
        <taxon>Streptophyta</taxon>
        <taxon>Embryophyta</taxon>
        <taxon>Tracheophyta</taxon>
        <taxon>Spermatophyta</taxon>
        <taxon>Magnoliopsida</taxon>
        <taxon>Liliopsida</taxon>
        <taxon>Poales</taxon>
        <taxon>Poaceae</taxon>
        <taxon>BOP clade</taxon>
        <taxon>Oryzoideae</taxon>
        <taxon>Oryzeae</taxon>
        <taxon>Oryzinae</taxon>
        <taxon>Oryza</taxon>
        <taxon>Oryza sativa</taxon>
    </lineage>
</organism>
<feature type="compositionally biased region" description="Acidic residues" evidence="5">
    <location>
        <begin position="170"/>
        <end position="184"/>
    </location>
</feature>
<gene>
    <name evidence="8" type="ORF">OsI_21092</name>
</gene>
<dbReference type="InterPro" id="IPR007527">
    <property type="entry name" value="Znf_SWIM"/>
</dbReference>
<feature type="region of interest" description="Disordered" evidence="5">
    <location>
        <begin position="791"/>
        <end position="835"/>
    </location>
</feature>
<evidence type="ECO:0000313" key="8">
    <source>
        <dbReference type="EMBL" id="EAY99133.1"/>
    </source>
</evidence>
<evidence type="ECO:0000256" key="1">
    <source>
        <dbReference type="ARBA" id="ARBA00022723"/>
    </source>
</evidence>
<dbReference type="PANTHER" id="PTHR31973:SF187">
    <property type="entry name" value="MUTATOR TRANSPOSASE MUDRA PROTEIN"/>
    <property type="match status" value="1"/>
</dbReference>
<proteinExistence type="predicted"/>
<evidence type="ECO:0000259" key="6">
    <source>
        <dbReference type="PROSITE" id="PS50158"/>
    </source>
</evidence>
<dbReference type="PROSITE" id="PS50966">
    <property type="entry name" value="ZF_SWIM"/>
    <property type="match status" value="1"/>
</dbReference>
<dbReference type="InterPro" id="IPR006564">
    <property type="entry name" value="Znf_PMZ"/>
</dbReference>
<evidence type="ECO:0000259" key="7">
    <source>
        <dbReference type="PROSITE" id="PS50966"/>
    </source>
</evidence>
<sequence>MSEFEVLEVQFHFNGEFVLDESKMSYCNGDCGVSHIEKDKISIPELEGHLLDHTTFPQSVRMYWLPFGAEWNSGMRLLVDDKSCLDMIHELGTATTVDIYTESVDMGGNEESGTQYADEDVFALFQDDNIMDLDHAEPIVKEQIVQNRDKFVQGDNMLCLEGPTHGQDSPNEEAAEDLEAESDGCDATGFTSDEDDEVREIRTKYKEFMSEVKKRGDIPIDNPIEVDGIQGGDIPLGNNQVLEGGDGAEYFDSDGDASYDEDSDGVFTRRKCRFPIFDSFADTPQFAVDMCFRGKDQLKDAIERYALKKKINIRYVKNEQKRIRAVCRWKGCPWLLYASHNSRSDWFQIVTYNPNHACCPELKNKRLSTRRICDRYESTIKANPSWKAREMKETVQEDMGVDVSITMIKRAKAHVMKKIMDTQIGEYSKLFDYALELQRSNPGTSVHVALDPEEEDHVFQRFYVCFDACRRGFLEGCRRIIGLDGCFLKGPLKGELLSAIGRDANNQLYPIAWAVVEYENKDSWNWFLGHLQKDINIPVGAAGWVFITDQQKGLLSIVSTLFPFAEHRMCARHIYANWRKKHRLQEYQKRFWKIAKAPNEQLFNHYKRKLAAKTPRGWQDLEKTNPIHWSRAWFRLGSNCESVDNNMSESFNSWIIESRFKPIITMLEDIRIQVTRRIQENRSNSERWTMTVCPNIIRKFNKIRHRTQFCHVLWNGDAGFEVRDKKWRFTVDLTSKTCSCRYWQVSGIPCQHACAALFKMAQEPNNCIHECFSLERYKKTYQHVLQPVEHESAWPVSPNPKPLPPRVKKMPGRPKKNRRKDPSEPVKSGTKSSKVGTKIRCRRCGNYGHNSRTCCVKMQQEHAESYNPPATNASHSSPLQIEPAQSKQTKGKSIATSSSKSKMPEGSSFIQSGHKRRLVSFGESAQASAKSSAQASAKASAGGSASVVIETNAGTASSFAKATINVKGGHASAKIHSTSLGRGSVSAQSSSSQKNGLLNSKNKMM</sequence>
<dbReference type="GO" id="GO:0008270">
    <property type="term" value="F:zinc ion binding"/>
    <property type="evidence" value="ECO:0007669"/>
    <property type="project" value="UniProtKB-KW"/>
</dbReference>
<keyword evidence="3" id="KW-0862">Zinc</keyword>
<dbReference type="Pfam" id="PF04434">
    <property type="entry name" value="SWIM"/>
    <property type="match status" value="1"/>
</dbReference>
<dbReference type="EMBL" id="CM000130">
    <property type="protein sequence ID" value="EAY99133.1"/>
    <property type="molecule type" value="Genomic_DNA"/>
</dbReference>
<feature type="compositionally biased region" description="Polar residues" evidence="5">
    <location>
        <begin position="994"/>
        <end position="1005"/>
    </location>
</feature>
<feature type="region of interest" description="Disordered" evidence="5">
    <location>
        <begin position="975"/>
        <end position="1005"/>
    </location>
</feature>
<feature type="compositionally biased region" description="Low complexity" evidence="5">
    <location>
        <begin position="826"/>
        <end position="835"/>
    </location>
</feature>
<dbReference type="PROSITE" id="PS50158">
    <property type="entry name" value="ZF_CCHC"/>
    <property type="match status" value="1"/>
</dbReference>
<feature type="region of interest" description="Disordered" evidence="5">
    <location>
        <begin position="865"/>
        <end position="912"/>
    </location>
</feature>
<dbReference type="InterPro" id="IPR004332">
    <property type="entry name" value="Transposase_MuDR"/>
</dbReference>
<keyword evidence="9" id="KW-1185">Reference proteome</keyword>
<feature type="compositionally biased region" description="Polar residues" evidence="5">
    <location>
        <begin position="868"/>
        <end position="888"/>
    </location>
</feature>
<feature type="region of interest" description="Disordered" evidence="5">
    <location>
        <begin position="162"/>
        <end position="195"/>
    </location>
</feature>